<keyword evidence="1" id="KW-1133">Transmembrane helix</keyword>
<reference evidence="2 3" key="1">
    <citation type="submission" date="2014-07" db="EMBL/GenBank/DDBJ databases">
        <title>Complete Genome of Bacillus megaterium Myophage Moonbeam.</title>
        <authorList>
            <person name="Cadungog J.N."/>
            <person name="Khatemi B.E."/>
            <person name="Hernandez A.C."/>
            <person name="Everett G.F.K."/>
        </authorList>
    </citation>
    <scope>NUCLEOTIDE SEQUENCE [LARGE SCALE GENOMIC DNA]</scope>
</reference>
<feature type="transmembrane region" description="Helical" evidence="1">
    <location>
        <begin position="37"/>
        <end position="56"/>
    </location>
</feature>
<dbReference type="GeneID" id="24608097"/>
<dbReference type="KEGG" id="vg:24608097"/>
<keyword evidence="1" id="KW-0472">Membrane</keyword>
<evidence type="ECO:0000313" key="2">
    <source>
        <dbReference type="EMBL" id="AIW03520.1"/>
    </source>
</evidence>
<accession>A0A0A0RN72</accession>
<name>A0A0A0RN72_9CAUD</name>
<proteinExistence type="predicted"/>
<evidence type="ECO:0000256" key="1">
    <source>
        <dbReference type="SAM" id="Phobius"/>
    </source>
</evidence>
<protein>
    <submittedName>
        <fullName evidence="2">Uncharacterized protein</fullName>
    </submittedName>
</protein>
<organism evidence="2 3">
    <name type="scientific">Bacillus phage Moonbeam</name>
    <dbReference type="NCBI Taxonomy" id="1540091"/>
    <lineage>
        <taxon>Viruses</taxon>
        <taxon>Duplodnaviria</taxon>
        <taxon>Heunggongvirae</taxon>
        <taxon>Uroviricota</taxon>
        <taxon>Caudoviricetes</taxon>
        <taxon>Herelleviridae</taxon>
        <taxon>Bastillevirinae</taxon>
        <taxon>Moonbeamvirus</taxon>
        <taxon>Moonbeamvirus moonbeam</taxon>
    </lineage>
</organism>
<keyword evidence="3" id="KW-1185">Reference proteome</keyword>
<keyword evidence="1" id="KW-0812">Transmembrane</keyword>
<sequence length="60" mass="6478">MFKFIVYLAFCVASGIGIGQALSTYLKLTGSIHRSVVALAFIACGIFATSLQRIFYGGKR</sequence>
<gene>
    <name evidence="2" type="ORF">CPT_Moonbeam122</name>
</gene>
<evidence type="ECO:0000313" key="3">
    <source>
        <dbReference type="Proteomes" id="UP000030207"/>
    </source>
</evidence>
<dbReference type="Proteomes" id="UP000030207">
    <property type="component" value="Segment"/>
</dbReference>
<dbReference type="RefSeq" id="YP_009151685.1">
    <property type="nucleotide sequence ID" value="NC_027374.1"/>
</dbReference>
<dbReference type="EMBL" id="KM236246">
    <property type="protein sequence ID" value="AIW03520.1"/>
    <property type="molecule type" value="Genomic_DNA"/>
</dbReference>